<name>A0A023JM65_KLEPN</name>
<dbReference type="Pfam" id="PF03808">
    <property type="entry name" value="Glyco_tran_WecG"/>
    <property type="match status" value="1"/>
</dbReference>
<dbReference type="GO" id="GO:0016758">
    <property type="term" value="F:hexosyltransferase activity"/>
    <property type="evidence" value="ECO:0007669"/>
    <property type="project" value="TreeGrafter"/>
</dbReference>
<keyword evidence="1" id="KW-0328">Glycosyltransferase</keyword>
<dbReference type="CDD" id="cd06533">
    <property type="entry name" value="Glyco_transf_WecG_TagA"/>
    <property type="match status" value="1"/>
</dbReference>
<dbReference type="PANTHER" id="PTHR34136:SF1">
    <property type="entry name" value="UDP-N-ACETYL-D-MANNOSAMINURONIC ACID TRANSFERASE"/>
    <property type="match status" value="1"/>
</dbReference>
<dbReference type="EMBL" id="KF793262">
    <property type="protein sequence ID" value="AHJ80456.1"/>
    <property type="molecule type" value="Genomic_DNA"/>
</dbReference>
<evidence type="ECO:0000313" key="3">
    <source>
        <dbReference type="EMBL" id="AHJ80456.1"/>
    </source>
</evidence>
<dbReference type="KEGG" id="kpw:KPNIH30_18020"/>
<protein>
    <submittedName>
        <fullName evidence="3">N-acetylmannosaminyltransferase</fullName>
    </submittedName>
</protein>
<sequence>MARNPINVLYEKVKNETHHDFEFHNGIYTFINNYSYLYFRKNLDLYDNYNSIYCDGILMTKLAQMAGIEAHRVSFDMTSLAPIVFSYAQKNHKKIAIIGSDSDSNKKAISIVLEKYPNLLLVKTRHGYFKDEKERSQFVQELVELEPDIVIVGMGTPAQDIFLNDMFLTKWSGVAFTCGGFLHQTAKNGSTYYPEFFNKYNLRWLYRMIDEPKLVSRYLFGYPKSILFYLVDLLRFKFMKKF</sequence>
<dbReference type="PANTHER" id="PTHR34136">
    <property type="match status" value="1"/>
</dbReference>
<evidence type="ECO:0000256" key="2">
    <source>
        <dbReference type="ARBA" id="ARBA00022679"/>
    </source>
</evidence>
<dbReference type="PATRIC" id="fig|72407.105.peg.1435"/>
<dbReference type="InterPro" id="IPR004629">
    <property type="entry name" value="WecG_TagA_CpsF"/>
</dbReference>
<dbReference type="NCBIfam" id="TIGR00696">
    <property type="entry name" value="wecG_tagA_cpsF"/>
    <property type="match status" value="1"/>
</dbReference>
<reference evidence="3" key="1">
    <citation type="journal article" date="2014" name="Antimicrob. Agents Chemother.">
        <title>Multiplex PCR for Identification of Two Capsular Types in Epidemic KPC-Producing Klebsiella pneumoniae Sequence Type 258 Strains.</title>
        <authorList>
            <person name="Chen L."/>
            <person name="Chavda K.D."/>
            <person name="Findlay J."/>
            <person name="Peirano G."/>
            <person name="Hopkins K."/>
            <person name="Pitout J.D."/>
            <person name="Bonomo R.A."/>
            <person name="Woodford N."/>
            <person name="DeLeo F.R."/>
            <person name="Kreiswirth B.N."/>
        </authorList>
    </citation>
    <scope>NUCLEOTIDE SEQUENCE</scope>
    <source>
        <strain evidence="3">BK32192</strain>
    </source>
</reference>
<evidence type="ECO:0000256" key="1">
    <source>
        <dbReference type="ARBA" id="ARBA00022676"/>
    </source>
</evidence>
<organism evidence="3">
    <name type="scientific">Klebsiella pneumoniae subsp. pneumoniae</name>
    <dbReference type="NCBI Taxonomy" id="72407"/>
    <lineage>
        <taxon>Bacteria</taxon>
        <taxon>Pseudomonadati</taxon>
        <taxon>Pseudomonadota</taxon>
        <taxon>Gammaproteobacteria</taxon>
        <taxon>Enterobacterales</taxon>
        <taxon>Enterobacteriaceae</taxon>
        <taxon>Klebsiella/Raoultella group</taxon>
        <taxon>Klebsiella</taxon>
        <taxon>Klebsiella pneumoniae complex</taxon>
    </lineage>
</organism>
<dbReference type="RefSeq" id="WP_004199312.1">
    <property type="nucleotide sequence ID" value="NZ_CP009872.1"/>
</dbReference>
<keyword evidence="2 3" id="KW-0808">Transferase</keyword>
<dbReference type="AlphaFoldDB" id="A0A023JM65"/>
<proteinExistence type="predicted"/>
<accession>A0A023JM65</accession>